<reference evidence="5" key="1">
    <citation type="journal article" date="2014" name="Science">
        <title>Ancient hybridizations among the ancestral genomes of bread wheat.</title>
        <authorList>
            <consortium name="International Wheat Genome Sequencing Consortium,"/>
            <person name="Marcussen T."/>
            <person name="Sandve S.R."/>
            <person name="Heier L."/>
            <person name="Spannagl M."/>
            <person name="Pfeifer M."/>
            <person name="Jakobsen K.S."/>
            <person name="Wulff B.B."/>
            <person name="Steuernagel B."/>
            <person name="Mayer K.F."/>
            <person name="Olsen O.A."/>
        </authorList>
    </citation>
    <scope>NUCLEOTIDE SEQUENCE [LARGE SCALE GENOMIC DNA]</scope>
    <source>
        <strain evidence="5">cv. AL8/78</strain>
    </source>
</reference>
<dbReference type="Gramene" id="AET5Gv20244400.15">
    <property type="protein sequence ID" value="AET5Gv20244400.15"/>
    <property type="gene ID" value="AET5Gv20244400"/>
</dbReference>
<feature type="domain" description="Calmodulin binding protein-like N-terminal" evidence="2">
    <location>
        <begin position="44"/>
        <end position="188"/>
    </location>
</feature>
<dbReference type="Pfam" id="PF07887">
    <property type="entry name" value="Calmodulin_bind"/>
    <property type="match status" value="1"/>
</dbReference>
<keyword evidence="5" id="KW-1185">Reference proteome</keyword>
<sequence length="258" mass="29321">KVESMSHEVKKLARLHSNRHADKYPRSEPYQEGATLSEPNANIRLRFLDGLRTPIYTDKIITSQSNAAIRVGVFDGEKMINEGPLSKAKVEILVLRGDFCSDGQESWTEEEFNSHIAQGRHRQGSVLGGDCSAWLNNGEASLGKIRFREGSSRTPSRKFIVGGRVCMNRKIGGIRVQEAVMEPVTVLDRRNEANEKRYPPKPNDEVYRLEEIANDGTYHRRLKNAKIYTVEDFLKALNKDADDLRVRVLLIKKVNNSW</sequence>
<evidence type="ECO:0000259" key="2">
    <source>
        <dbReference type="Pfam" id="PF07887"/>
    </source>
</evidence>
<organism evidence="4 5">
    <name type="scientific">Aegilops tauschii subsp. strangulata</name>
    <name type="common">Goatgrass</name>
    <dbReference type="NCBI Taxonomy" id="200361"/>
    <lineage>
        <taxon>Eukaryota</taxon>
        <taxon>Viridiplantae</taxon>
        <taxon>Streptophyta</taxon>
        <taxon>Embryophyta</taxon>
        <taxon>Tracheophyta</taxon>
        <taxon>Spermatophyta</taxon>
        <taxon>Magnoliopsida</taxon>
        <taxon>Liliopsida</taxon>
        <taxon>Poales</taxon>
        <taxon>Poaceae</taxon>
        <taxon>BOP clade</taxon>
        <taxon>Pooideae</taxon>
        <taxon>Triticodae</taxon>
        <taxon>Triticeae</taxon>
        <taxon>Triticinae</taxon>
        <taxon>Aegilops</taxon>
    </lineage>
</organism>
<evidence type="ECO:0000256" key="1">
    <source>
        <dbReference type="SAM" id="MobiDB-lite"/>
    </source>
</evidence>
<reference evidence="5" key="2">
    <citation type="journal article" date="2017" name="Nat. Plants">
        <title>The Aegilops tauschii genome reveals multiple impacts of transposons.</title>
        <authorList>
            <person name="Zhao G."/>
            <person name="Zou C."/>
            <person name="Li K."/>
            <person name="Wang K."/>
            <person name="Li T."/>
            <person name="Gao L."/>
            <person name="Zhang X."/>
            <person name="Wang H."/>
            <person name="Yang Z."/>
            <person name="Liu X."/>
            <person name="Jiang W."/>
            <person name="Mao L."/>
            <person name="Kong X."/>
            <person name="Jiao Y."/>
            <person name="Jia J."/>
        </authorList>
    </citation>
    <scope>NUCLEOTIDE SEQUENCE [LARGE SCALE GENOMIC DNA]</scope>
    <source>
        <strain evidence="5">cv. AL8/78</strain>
    </source>
</reference>
<evidence type="ECO:0000259" key="3">
    <source>
        <dbReference type="Pfam" id="PF20451"/>
    </source>
</evidence>
<dbReference type="PANTHER" id="PTHR31713">
    <property type="entry name" value="OS02G0177800 PROTEIN"/>
    <property type="match status" value="1"/>
</dbReference>
<dbReference type="PANTHER" id="PTHR31713:SF10">
    <property type="entry name" value="EXPRESSED PROTEIN"/>
    <property type="match status" value="1"/>
</dbReference>
<reference evidence="4" key="5">
    <citation type="journal article" date="2021" name="G3 (Bethesda)">
        <title>Aegilops tauschii genome assembly Aet v5.0 features greater sequence contiguity and improved annotation.</title>
        <authorList>
            <person name="Wang L."/>
            <person name="Zhu T."/>
            <person name="Rodriguez J.C."/>
            <person name="Deal K.R."/>
            <person name="Dubcovsky J."/>
            <person name="McGuire P.E."/>
            <person name="Lux T."/>
            <person name="Spannagl M."/>
            <person name="Mayer K.F.X."/>
            <person name="Baldrich P."/>
            <person name="Meyers B.C."/>
            <person name="Huo N."/>
            <person name="Gu Y.Q."/>
            <person name="Zhou H."/>
            <person name="Devos K.M."/>
            <person name="Bennetzen J.L."/>
            <person name="Unver T."/>
            <person name="Budak H."/>
            <person name="Gulick P.J."/>
            <person name="Galiba G."/>
            <person name="Kalapos B."/>
            <person name="Nelson D.R."/>
            <person name="Li P."/>
            <person name="You F.M."/>
            <person name="Luo M.C."/>
            <person name="Dvorak J."/>
        </authorList>
    </citation>
    <scope>NUCLEOTIDE SEQUENCE [LARGE SCALE GENOMIC DNA]</scope>
    <source>
        <strain evidence="4">cv. AL8/78</strain>
    </source>
</reference>
<dbReference type="GO" id="GO:0003700">
    <property type="term" value="F:DNA-binding transcription factor activity"/>
    <property type="evidence" value="ECO:0007669"/>
    <property type="project" value="TreeGrafter"/>
</dbReference>
<feature type="region of interest" description="Disordered" evidence="1">
    <location>
        <begin position="15"/>
        <end position="35"/>
    </location>
</feature>
<dbReference type="GO" id="GO:0005516">
    <property type="term" value="F:calmodulin binding"/>
    <property type="evidence" value="ECO:0007669"/>
    <property type="project" value="InterPro"/>
</dbReference>
<dbReference type="InterPro" id="IPR046831">
    <property type="entry name" value="Calmodulin_bind_N"/>
</dbReference>
<accession>A0A453JZA5</accession>
<proteinExistence type="predicted"/>
<dbReference type="GO" id="GO:0080142">
    <property type="term" value="P:regulation of salicylic acid biosynthetic process"/>
    <property type="evidence" value="ECO:0007669"/>
    <property type="project" value="TreeGrafter"/>
</dbReference>
<name>A0A453JZA5_AEGTS</name>
<reference evidence="4" key="3">
    <citation type="journal article" date="2017" name="Nature">
        <title>Genome sequence of the progenitor of the wheat D genome Aegilops tauschii.</title>
        <authorList>
            <person name="Luo M.C."/>
            <person name="Gu Y.Q."/>
            <person name="Puiu D."/>
            <person name="Wang H."/>
            <person name="Twardziok S.O."/>
            <person name="Deal K.R."/>
            <person name="Huo N."/>
            <person name="Zhu T."/>
            <person name="Wang L."/>
            <person name="Wang Y."/>
            <person name="McGuire P.E."/>
            <person name="Liu S."/>
            <person name="Long H."/>
            <person name="Ramasamy R.K."/>
            <person name="Rodriguez J.C."/>
            <person name="Van S.L."/>
            <person name="Yuan L."/>
            <person name="Wang Z."/>
            <person name="Xia Z."/>
            <person name="Xiao L."/>
            <person name="Anderson O.D."/>
            <person name="Ouyang S."/>
            <person name="Liang Y."/>
            <person name="Zimin A.V."/>
            <person name="Pertea G."/>
            <person name="Qi P."/>
            <person name="Bennetzen J.L."/>
            <person name="Dai X."/>
            <person name="Dawson M.W."/>
            <person name="Muller H.G."/>
            <person name="Kugler K."/>
            <person name="Rivarola-Duarte L."/>
            <person name="Spannagl M."/>
            <person name="Mayer K.F.X."/>
            <person name="Lu F.H."/>
            <person name="Bevan M.W."/>
            <person name="Leroy P."/>
            <person name="Li P."/>
            <person name="You F.M."/>
            <person name="Sun Q."/>
            <person name="Liu Z."/>
            <person name="Lyons E."/>
            <person name="Wicker T."/>
            <person name="Salzberg S.L."/>
            <person name="Devos K.M."/>
            <person name="Dvorak J."/>
        </authorList>
    </citation>
    <scope>NUCLEOTIDE SEQUENCE [LARGE SCALE GENOMIC DNA]</scope>
    <source>
        <strain evidence="4">cv. AL8/78</strain>
    </source>
</reference>
<dbReference type="AlphaFoldDB" id="A0A453JZA5"/>
<dbReference type="GO" id="GO:0005634">
    <property type="term" value="C:nucleus"/>
    <property type="evidence" value="ECO:0007669"/>
    <property type="project" value="TreeGrafter"/>
</dbReference>
<dbReference type="Proteomes" id="UP000015105">
    <property type="component" value="Chromosome 5D"/>
</dbReference>
<feature type="domain" description="Calmodulin binding protein central" evidence="3">
    <location>
        <begin position="202"/>
        <end position="246"/>
    </location>
</feature>
<dbReference type="InterPro" id="IPR012416">
    <property type="entry name" value="CBP60"/>
</dbReference>
<evidence type="ECO:0000313" key="5">
    <source>
        <dbReference type="Proteomes" id="UP000015105"/>
    </source>
</evidence>
<dbReference type="EnsemblPlants" id="AET5Gv20244400.15">
    <property type="protein sequence ID" value="AET5Gv20244400.15"/>
    <property type="gene ID" value="AET5Gv20244400"/>
</dbReference>
<dbReference type="InterPro" id="IPR046830">
    <property type="entry name" value="Calmod_bind_M"/>
</dbReference>
<evidence type="ECO:0000313" key="4">
    <source>
        <dbReference type="EnsemblPlants" id="AET5Gv20244400.15"/>
    </source>
</evidence>
<protein>
    <submittedName>
        <fullName evidence="4">Uncharacterized protein</fullName>
    </submittedName>
</protein>
<dbReference type="Pfam" id="PF20451">
    <property type="entry name" value="Calmod_bind_M"/>
    <property type="match status" value="1"/>
</dbReference>
<reference evidence="4" key="4">
    <citation type="submission" date="2019-03" db="UniProtKB">
        <authorList>
            <consortium name="EnsemblPlants"/>
        </authorList>
    </citation>
    <scope>IDENTIFICATION</scope>
</reference>
<dbReference type="GO" id="GO:0043565">
    <property type="term" value="F:sequence-specific DNA binding"/>
    <property type="evidence" value="ECO:0007669"/>
    <property type="project" value="TreeGrafter"/>
</dbReference>